<organism evidence="2">
    <name type="scientific">uncultured Thiotrichaceae bacterium</name>
    <dbReference type="NCBI Taxonomy" id="298394"/>
    <lineage>
        <taxon>Bacteria</taxon>
        <taxon>Pseudomonadati</taxon>
        <taxon>Pseudomonadota</taxon>
        <taxon>Gammaproteobacteria</taxon>
        <taxon>Thiotrichales</taxon>
        <taxon>Thiotrichaceae</taxon>
        <taxon>environmental samples</taxon>
    </lineage>
</organism>
<feature type="chain" id="PRO_5027997726" description="3D (Asp-Asp-Asp) domain-containing protein" evidence="1">
    <location>
        <begin position="24"/>
        <end position="135"/>
    </location>
</feature>
<proteinExistence type="predicted"/>
<protein>
    <recommendedName>
        <fullName evidence="3">3D (Asp-Asp-Asp) domain-containing protein</fullName>
    </recommendedName>
</protein>
<evidence type="ECO:0000256" key="1">
    <source>
        <dbReference type="SAM" id="SignalP"/>
    </source>
</evidence>
<feature type="signal peptide" evidence="1">
    <location>
        <begin position="1"/>
        <end position="23"/>
    </location>
</feature>
<gene>
    <name evidence="2" type="ORF">HELGO_WM15744</name>
</gene>
<accession>A0A6S6U0X8</accession>
<keyword evidence="1" id="KW-0732">Signal</keyword>
<evidence type="ECO:0000313" key="2">
    <source>
        <dbReference type="EMBL" id="CAA6821116.1"/>
    </source>
</evidence>
<reference evidence="2" key="1">
    <citation type="submission" date="2020-01" db="EMBL/GenBank/DDBJ databases">
        <authorList>
            <person name="Meier V. D."/>
            <person name="Meier V D."/>
        </authorList>
    </citation>
    <scope>NUCLEOTIDE SEQUENCE</scope>
    <source>
        <strain evidence="2">HLG_WM_MAG_09</strain>
    </source>
</reference>
<dbReference type="CDD" id="cd22784">
    <property type="entry name" value="DPBB_MltA_YuiC-like"/>
    <property type="match status" value="1"/>
</dbReference>
<dbReference type="AlphaFoldDB" id="A0A6S6U0X8"/>
<evidence type="ECO:0008006" key="3">
    <source>
        <dbReference type="Google" id="ProtNLM"/>
    </source>
</evidence>
<dbReference type="EMBL" id="CACVAT010000352">
    <property type="protein sequence ID" value="CAA6821116.1"/>
    <property type="molecule type" value="Genomic_DNA"/>
</dbReference>
<sequence>MAIFIRVCTVMLLLFSTVNVSVAEEVEVNIEQESKRLDVTATAYNSLPAQTDSTPNIAAWGDRLSPGMKVIAVSRDLLKKYGLKHKDKVKISGLKGEYEVLDKMNKRWTKKIDIYMGKDRRKALKWGRKDVTIQW</sequence>
<name>A0A6S6U0X8_9GAMM</name>